<dbReference type="PROSITE" id="PS51257">
    <property type="entry name" value="PROKAR_LIPOPROTEIN"/>
    <property type="match status" value="1"/>
</dbReference>
<feature type="domain" description="HMA" evidence="2">
    <location>
        <begin position="75"/>
        <end position="144"/>
    </location>
</feature>
<keyword evidence="4" id="KW-1185">Reference proteome</keyword>
<gene>
    <name evidence="3" type="ORF">KHA97_09160</name>
</gene>
<accession>A0A942TE99</accession>
<dbReference type="GO" id="GO:0046872">
    <property type="term" value="F:metal ion binding"/>
    <property type="evidence" value="ECO:0007669"/>
    <property type="project" value="InterPro"/>
</dbReference>
<organism evidence="3 4">
    <name type="scientific">Lederbergia citri</name>
    <dbReference type="NCBI Taxonomy" id="2833580"/>
    <lineage>
        <taxon>Bacteria</taxon>
        <taxon>Bacillati</taxon>
        <taxon>Bacillota</taxon>
        <taxon>Bacilli</taxon>
        <taxon>Bacillales</taxon>
        <taxon>Bacillaceae</taxon>
        <taxon>Lederbergia</taxon>
    </lineage>
</organism>
<protein>
    <submittedName>
        <fullName evidence="3">YhcN/YlaJ family sporulation lipoprotein</fullName>
    </submittedName>
</protein>
<dbReference type="Proteomes" id="UP000681414">
    <property type="component" value="Unassembled WGS sequence"/>
</dbReference>
<keyword evidence="3" id="KW-0449">Lipoprotein</keyword>
<dbReference type="InterPro" id="IPR006121">
    <property type="entry name" value="HMA_dom"/>
</dbReference>
<dbReference type="InterPro" id="IPR019076">
    <property type="entry name" value="Spore_lipoprot_YhcN/YlaJ-like"/>
</dbReference>
<comment type="caution">
    <text evidence="3">The sequence shown here is derived from an EMBL/GenBank/DDBJ whole genome shotgun (WGS) entry which is preliminary data.</text>
</comment>
<dbReference type="AlphaFoldDB" id="A0A942TE99"/>
<dbReference type="Pfam" id="PF09580">
    <property type="entry name" value="Spore_YhcN_YlaJ"/>
    <property type="match status" value="1"/>
</dbReference>
<evidence type="ECO:0000313" key="3">
    <source>
        <dbReference type="EMBL" id="MBS4195223.1"/>
    </source>
</evidence>
<evidence type="ECO:0000313" key="4">
    <source>
        <dbReference type="Proteomes" id="UP000681414"/>
    </source>
</evidence>
<name>A0A942TE99_9BACI</name>
<feature type="region of interest" description="Disordered" evidence="1">
    <location>
        <begin position="189"/>
        <end position="227"/>
    </location>
</feature>
<proteinExistence type="predicted"/>
<evidence type="ECO:0000259" key="2">
    <source>
        <dbReference type="PROSITE" id="PS50846"/>
    </source>
</evidence>
<reference evidence="3 4" key="1">
    <citation type="submission" date="2021-05" db="EMBL/GenBank/DDBJ databases">
        <title>Novel Bacillus species.</title>
        <authorList>
            <person name="Liu G."/>
        </authorList>
    </citation>
    <scope>NUCLEOTIDE SEQUENCE [LARGE SCALE GENOMIC DNA]</scope>
    <source>
        <strain evidence="4">FJAT-49780</strain>
    </source>
</reference>
<sequence length="227" mass="25664">MKNKSIPIIFVCAMLVGCGANNNNKRTAEDNHVYHKSGNSINVAEHGSNYNRNQQDDDLYGYVRQVKSPIPAGDVKNTRAIQGMDREETANSISKILVMLPGVDDASVLVTDQEVLIAYTTNGNRNDERFEIADQVKKTAMSVVPRWYHVYVTDDPKLRQNVENIASMNARTTDKDKTVRDTVKLMLERSPQGRKLNDGENANGEAIGDRNHHLERSNYRQQFENKK</sequence>
<feature type="compositionally biased region" description="Basic and acidic residues" evidence="1">
    <location>
        <begin position="207"/>
        <end position="227"/>
    </location>
</feature>
<evidence type="ECO:0000256" key="1">
    <source>
        <dbReference type="SAM" id="MobiDB-lite"/>
    </source>
</evidence>
<dbReference type="RefSeq" id="WP_213124455.1">
    <property type="nucleotide sequence ID" value="NZ_JAGYPG010000002.1"/>
</dbReference>
<dbReference type="EMBL" id="JAGYPG010000002">
    <property type="protein sequence ID" value="MBS4195223.1"/>
    <property type="molecule type" value="Genomic_DNA"/>
</dbReference>
<dbReference type="PROSITE" id="PS50846">
    <property type="entry name" value="HMA_2"/>
    <property type="match status" value="1"/>
</dbReference>